<dbReference type="SUPFAM" id="SSF81383">
    <property type="entry name" value="F-box domain"/>
    <property type="match status" value="1"/>
</dbReference>
<reference evidence="2 3" key="1">
    <citation type="submission" date="2015-07" db="EMBL/GenBank/DDBJ databases">
        <title>Comparative genomics of the Sigatoka disease complex on banana suggests a link between parallel evolutionary changes in Pseudocercospora fijiensis and Pseudocercospora eumusae and increased virulence on the banana host.</title>
        <authorList>
            <person name="Chang T.-C."/>
            <person name="Salvucci A."/>
            <person name="Crous P.W."/>
            <person name="Stergiopoulos I."/>
        </authorList>
    </citation>
    <scope>NUCLEOTIDE SEQUENCE [LARGE SCALE GENOMIC DNA]</scope>
    <source>
        <strain evidence="2 3">CBS 116634</strain>
    </source>
</reference>
<sequence>MSGMIPPTRSPTTTGVEHNASATTSLGNLDKLPLELVHWILSMLDVQTLSRITRTCMRGIAVVESLLEYRDLVRYAPQAIAALGSTKLLHRYSAHALYTALRSASCWSCGDFGPFLFLPTCDRCCYECLSRNQSLWAIPCSEAQEAFDLCAASIKNLPLLHSLPGRYHVKHSVTSKRRLQLVSVRAAKELAIKQGKSVEYLKHYIQNRRIAGLPLDKYYKLRWLLEAPLQAPGNSILFQPTQANVPNDKFCGMASVPFPSLSTGSRIENGLWCLGCEKACREWSPNRPHAALSHLVASGVDVKRTLYTMQHVARSEKEFVEHITKCAGAKEMLPGVEAKLQDVILA</sequence>
<dbReference type="AlphaFoldDB" id="A0A139I0C1"/>
<dbReference type="STRING" id="113226.A0A139I0C1"/>
<accession>A0A139I0C1</accession>
<gene>
    <name evidence="2" type="ORF">AC579_10448</name>
</gene>
<organism evidence="2 3">
    <name type="scientific">Pseudocercospora musae</name>
    <dbReference type="NCBI Taxonomy" id="113226"/>
    <lineage>
        <taxon>Eukaryota</taxon>
        <taxon>Fungi</taxon>
        <taxon>Dikarya</taxon>
        <taxon>Ascomycota</taxon>
        <taxon>Pezizomycotina</taxon>
        <taxon>Dothideomycetes</taxon>
        <taxon>Dothideomycetidae</taxon>
        <taxon>Mycosphaerellales</taxon>
        <taxon>Mycosphaerellaceae</taxon>
        <taxon>Pseudocercospora</taxon>
    </lineage>
</organism>
<dbReference type="Proteomes" id="UP000073492">
    <property type="component" value="Unassembled WGS sequence"/>
</dbReference>
<proteinExistence type="predicted"/>
<evidence type="ECO:0000259" key="1">
    <source>
        <dbReference type="PROSITE" id="PS50181"/>
    </source>
</evidence>
<evidence type="ECO:0000313" key="2">
    <source>
        <dbReference type="EMBL" id="KXT08083.1"/>
    </source>
</evidence>
<comment type="caution">
    <text evidence="2">The sequence shown here is derived from an EMBL/GenBank/DDBJ whole genome shotgun (WGS) entry which is preliminary data.</text>
</comment>
<keyword evidence="3" id="KW-1185">Reference proteome</keyword>
<dbReference type="InterPro" id="IPR036047">
    <property type="entry name" value="F-box-like_dom_sf"/>
</dbReference>
<dbReference type="InterPro" id="IPR001810">
    <property type="entry name" value="F-box_dom"/>
</dbReference>
<dbReference type="EMBL" id="LFZO01000494">
    <property type="protein sequence ID" value="KXT08083.1"/>
    <property type="molecule type" value="Genomic_DNA"/>
</dbReference>
<name>A0A139I0C1_9PEZI</name>
<protein>
    <recommendedName>
        <fullName evidence="1">F-box domain-containing protein</fullName>
    </recommendedName>
</protein>
<evidence type="ECO:0000313" key="3">
    <source>
        <dbReference type="Proteomes" id="UP000073492"/>
    </source>
</evidence>
<dbReference type="OrthoDB" id="3649172at2759"/>
<dbReference type="PROSITE" id="PS50181">
    <property type="entry name" value="FBOX"/>
    <property type="match status" value="1"/>
</dbReference>
<feature type="domain" description="F-box" evidence="1">
    <location>
        <begin position="26"/>
        <end position="72"/>
    </location>
</feature>